<dbReference type="Proteomes" id="UP000279236">
    <property type="component" value="Unassembled WGS sequence"/>
</dbReference>
<organism evidence="8 9">
    <name type="scientific">Apiotrichum porosum</name>
    <dbReference type="NCBI Taxonomy" id="105984"/>
    <lineage>
        <taxon>Eukaryota</taxon>
        <taxon>Fungi</taxon>
        <taxon>Dikarya</taxon>
        <taxon>Basidiomycota</taxon>
        <taxon>Agaricomycotina</taxon>
        <taxon>Tremellomycetes</taxon>
        <taxon>Trichosporonales</taxon>
        <taxon>Trichosporonaceae</taxon>
        <taxon>Apiotrichum</taxon>
    </lineage>
</organism>
<dbReference type="PROSITE" id="PS00216">
    <property type="entry name" value="SUGAR_TRANSPORT_1"/>
    <property type="match status" value="1"/>
</dbReference>
<dbReference type="InterPro" id="IPR005829">
    <property type="entry name" value="Sugar_transporter_CS"/>
</dbReference>
<feature type="transmembrane region" description="Helical" evidence="6">
    <location>
        <begin position="280"/>
        <end position="299"/>
    </location>
</feature>
<dbReference type="SUPFAM" id="SSF103473">
    <property type="entry name" value="MFS general substrate transporter"/>
    <property type="match status" value="1"/>
</dbReference>
<evidence type="ECO:0000256" key="4">
    <source>
        <dbReference type="ARBA" id="ARBA00022989"/>
    </source>
</evidence>
<dbReference type="AlphaFoldDB" id="A0A427XEP9"/>
<feature type="domain" description="Major facilitator superfamily (MFS) profile" evidence="7">
    <location>
        <begin position="55"/>
        <end position="561"/>
    </location>
</feature>
<dbReference type="GO" id="GO:0022857">
    <property type="term" value="F:transmembrane transporter activity"/>
    <property type="evidence" value="ECO:0007669"/>
    <property type="project" value="InterPro"/>
</dbReference>
<proteinExistence type="predicted"/>
<dbReference type="PANTHER" id="PTHR23501:SF195">
    <property type="entry name" value="PEP5"/>
    <property type="match status" value="1"/>
</dbReference>
<evidence type="ECO:0000259" key="7">
    <source>
        <dbReference type="PROSITE" id="PS50850"/>
    </source>
</evidence>
<comment type="caution">
    <text evidence="8">The sequence shown here is derived from an EMBL/GenBank/DDBJ whole genome shotgun (WGS) entry which is preliminary data.</text>
</comment>
<feature type="transmembrane region" description="Helical" evidence="6">
    <location>
        <begin position="146"/>
        <end position="165"/>
    </location>
</feature>
<dbReference type="RefSeq" id="XP_028472449.1">
    <property type="nucleotide sequence ID" value="XM_028619275.1"/>
</dbReference>
<sequence length="593" mass="63533">MTNQSKENLDHIEFVENEHGDLSYAVDPREGPVTVLDTMGQDPDTPQAIPLKAYIVIILMSIGLFNNVFFGVAPPASVGLIAKALNASDKAMWIIQAQGIPSIASGPIISVIADVYGRKSAIIGLALLSAIACIICMTTHNVDVLIFGQTLNGISGGISGLLFAIPSEVVPSRYRSMVQGFLSFFSIGGAYVALLGMGAATSNDPENGWRWIWRTQLVCNGVMIIGFALFYFPPPRTISNLSIWGRIKSLDWMGYFLLTGGLVPLLMGFAWAASLGWSDPHAYGCVVAGVLGFIMCLLWEWKGTATGFLHHALFRNRNFPLLMFTIAVEGHMFYAINTMYSGAAYGFWFSDVSAMKQSAALLPFFGGVMVITPLVAFYTTKFKQLKWPVFAGLVSFLIACIGLATCTTDSWVRALVFDAIAGFGFAAILMLLVTLVQLSTPPLYIGVASALAISTRTLGGTVGYGINTVIYNNVYDSRRSSKIAQAVIPLGFDSNNLGSLISGIVSGNTTAVPGITPDILAAANTANLQASAYGYSVTWYAAIPAVVLALVGIVFIKDPTDRMDWVVDAPLEKVHHEHAGKEAEEGGVKVAET</sequence>
<evidence type="ECO:0000256" key="1">
    <source>
        <dbReference type="ARBA" id="ARBA00004141"/>
    </source>
</evidence>
<keyword evidence="9" id="KW-1185">Reference proteome</keyword>
<feature type="transmembrane region" description="Helical" evidence="6">
    <location>
        <begin position="387"/>
        <end position="405"/>
    </location>
</feature>
<evidence type="ECO:0000256" key="6">
    <source>
        <dbReference type="SAM" id="Phobius"/>
    </source>
</evidence>
<evidence type="ECO:0000256" key="5">
    <source>
        <dbReference type="ARBA" id="ARBA00023136"/>
    </source>
</evidence>
<feature type="transmembrane region" description="Helical" evidence="6">
    <location>
        <begin position="411"/>
        <end position="436"/>
    </location>
</feature>
<feature type="transmembrane region" description="Helical" evidence="6">
    <location>
        <begin position="211"/>
        <end position="232"/>
    </location>
</feature>
<comment type="subcellular location">
    <subcellularLocation>
        <location evidence="1">Membrane</location>
        <topology evidence="1">Multi-pass membrane protein</topology>
    </subcellularLocation>
</comment>
<feature type="transmembrane region" description="Helical" evidence="6">
    <location>
        <begin position="252"/>
        <end position="274"/>
    </location>
</feature>
<feature type="transmembrane region" description="Helical" evidence="6">
    <location>
        <begin position="360"/>
        <end position="380"/>
    </location>
</feature>
<feature type="transmembrane region" description="Helical" evidence="6">
    <location>
        <begin position="319"/>
        <end position="340"/>
    </location>
</feature>
<feature type="transmembrane region" description="Helical" evidence="6">
    <location>
        <begin position="443"/>
        <end position="466"/>
    </location>
</feature>
<dbReference type="InterPro" id="IPR010573">
    <property type="entry name" value="MFS_Str1/Tri12-like"/>
</dbReference>
<dbReference type="OrthoDB" id="2587356at2759"/>
<keyword evidence="5 6" id="KW-0472">Membrane</keyword>
<dbReference type="PROSITE" id="PS50850">
    <property type="entry name" value="MFS"/>
    <property type="match status" value="1"/>
</dbReference>
<dbReference type="InterPro" id="IPR036259">
    <property type="entry name" value="MFS_trans_sf"/>
</dbReference>
<feature type="transmembrane region" description="Helical" evidence="6">
    <location>
        <begin position="120"/>
        <end position="140"/>
    </location>
</feature>
<dbReference type="Gene3D" id="1.20.1250.20">
    <property type="entry name" value="MFS general substrate transporter like domains"/>
    <property type="match status" value="1"/>
</dbReference>
<keyword evidence="3 6" id="KW-0812">Transmembrane</keyword>
<name>A0A427XEP9_9TREE</name>
<dbReference type="GeneID" id="39588155"/>
<feature type="transmembrane region" description="Helical" evidence="6">
    <location>
        <begin position="93"/>
        <end position="113"/>
    </location>
</feature>
<dbReference type="GO" id="GO:0005886">
    <property type="term" value="C:plasma membrane"/>
    <property type="evidence" value="ECO:0007669"/>
    <property type="project" value="TreeGrafter"/>
</dbReference>
<dbReference type="PANTHER" id="PTHR23501">
    <property type="entry name" value="MAJOR FACILITATOR SUPERFAMILY"/>
    <property type="match status" value="1"/>
</dbReference>
<dbReference type="EMBL" id="RSCE01000017">
    <property type="protein sequence ID" value="RSH77302.1"/>
    <property type="molecule type" value="Genomic_DNA"/>
</dbReference>
<keyword evidence="4 6" id="KW-1133">Transmembrane helix</keyword>
<protein>
    <recommendedName>
        <fullName evidence="7">Major facilitator superfamily (MFS) profile domain-containing protein</fullName>
    </recommendedName>
</protein>
<accession>A0A427XEP9</accession>
<dbReference type="InterPro" id="IPR020846">
    <property type="entry name" value="MFS_dom"/>
</dbReference>
<feature type="transmembrane region" description="Helical" evidence="6">
    <location>
        <begin position="53"/>
        <end position="73"/>
    </location>
</feature>
<evidence type="ECO:0000313" key="8">
    <source>
        <dbReference type="EMBL" id="RSH77302.1"/>
    </source>
</evidence>
<evidence type="ECO:0000256" key="2">
    <source>
        <dbReference type="ARBA" id="ARBA00022448"/>
    </source>
</evidence>
<feature type="transmembrane region" description="Helical" evidence="6">
    <location>
        <begin position="537"/>
        <end position="556"/>
    </location>
</feature>
<evidence type="ECO:0000256" key="3">
    <source>
        <dbReference type="ARBA" id="ARBA00022692"/>
    </source>
</evidence>
<dbReference type="Pfam" id="PF06609">
    <property type="entry name" value="TRI12"/>
    <property type="match status" value="1"/>
</dbReference>
<reference evidence="8 9" key="1">
    <citation type="submission" date="2018-11" db="EMBL/GenBank/DDBJ databases">
        <title>Genome sequence of Apiotrichum porosum DSM 27194.</title>
        <authorList>
            <person name="Aliyu H."/>
            <person name="Gorte O."/>
            <person name="Ochsenreither K."/>
        </authorList>
    </citation>
    <scope>NUCLEOTIDE SEQUENCE [LARGE SCALE GENOMIC DNA]</scope>
    <source>
        <strain evidence="8 9">DSM 27194</strain>
    </source>
</reference>
<keyword evidence="2" id="KW-0813">Transport</keyword>
<gene>
    <name evidence="8" type="ORF">EHS24_003612</name>
</gene>
<feature type="transmembrane region" description="Helical" evidence="6">
    <location>
        <begin position="177"/>
        <end position="199"/>
    </location>
</feature>
<evidence type="ECO:0000313" key="9">
    <source>
        <dbReference type="Proteomes" id="UP000279236"/>
    </source>
</evidence>